<dbReference type="Pfam" id="PF07394">
    <property type="entry name" value="DUF1501"/>
    <property type="match status" value="1"/>
</dbReference>
<dbReference type="PANTHER" id="PTHR43737:SF1">
    <property type="entry name" value="DUF1501 DOMAIN-CONTAINING PROTEIN"/>
    <property type="match status" value="1"/>
</dbReference>
<dbReference type="PANTHER" id="PTHR43737">
    <property type="entry name" value="BLL7424 PROTEIN"/>
    <property type="match status" value="1"/>
</dbReference>
<evidence type="ECO:0008006" key="2">
    <source>
        <dbReference type="Google" id="ProtNLM"/>
    </source>
</evidence>
<evidence type="ECO:0000313" key="1">
    <source>
        <dbReference type="EMBL" id="CUS46684.1"/>
    </source>
</evidence>
<dbReference type="InterPro" id="IPR006311">
    <property type="entry name" value="TAT_signal"/>
</dbReference>
<dbReference type="InterPro" id="IPR010869">
    <property type="entry name" value="DUF1501"/>
</dbReference>
<dbReference type="AlphaFoldDB" id="A0A160TRF0"/>
<sequence>MLEETMIDRRTLLKTAAIAAPLVLAGRAFAAPQAGGARMLVVFLRGAYDAANIIAPTGSDFYATARPTLALKKPDPANPDAALPLDADWSLHPALKDSILPLWQKKQIAFVPFAGTDDMSRSHFETQDTIELGQPIGGTRNYQSGFMARLAGAIGTDKPIAFTDQMPLIFRGGSRSIPNVALNGIGKPAIDPRQAKLIEAMYKGQHLGASDLGGSVAQGFSVRDTVYKSISEEMMAANRGAVSPKGFELSARRIGRLMRDQFNLAFVDVGGWDTHVNQGGAQGYLAGRIGELGRGLAGFADEIGPDAWASTVVLVVSEFGRTFRENGDKGTDHGHGSVYWVMGGGVAGGRIVGPQVKIAAETLNQGRDLPVLTDYRALTGGLLARHYGLEARRLQMVFPGTAPVDLRLV</sequence>
<name>A0A160TRF0_9ZZZZ</name>
<dbReference type="EMBL" id="CZQE01000386">
    <property type="protein sequence ID" value="CUS46684.1"/>
    <property type="molecule type" value="Genomic_DNA"/>
</dbReference>
<gene>
    <name evidence="1" type="ORF">MGWOODY_Smn2158</name>
</gene>
<organism evidence="1">
    <name type="scientific">hydrothermal vent metagenome</name>
    <dbReference type="NCBI Taxonomy" id="652676"/>
    <lineage>
        <taxon>unclassified sequences</taxon>
        <taxon>metagenomes</taxon>
        <taxon>ecological metagenomes</taxon>
    </lineage>
</organism>
<protein>
    <recommendedName>
        <fullName evidence="2">DUF1501 domain-containing protein</fullName>
    </recommendedName>
</protein>
<proteinExistence type="predicted"/>
<dbReference type="PROSITE" id="PS51318">
    <property type="entry name" value="TAT"/>
    <property type="match status" value="1"/>
</dbReference>
<accession>A0A160TRF0</accession>
<reference evidence="1" key="1">
    <citation type="submission" date="2015-10" db="EMBL/GenBank/DDBJ databases">
        <authorList>
            <person name="Gilbert D.G."/>
        </authorList>
    </citation>
    <scope>NUCLEOTIDE SEQUENCE</scope>
</reference>